<proteinExistence type="predicted"/>
<name>A0A9E7G9P5_9LILI</name>
<protein>
    <submittedName>
        <fullName evidence="2">DnaJ domain</fullName>
    </submittedName>
</protein>
<sequence>MASTASASSSLLFCGRKQATPALRQMHVVAAALNSSGDPTRKRRVDTRIHWSGPDEGWGKHQSRHCQ</sequence>
<evidence type="ECO:0000313" key="3">
    <source>
        <dbReference type="Proteomes" id="UP001055439"/>
    </source>
</evidence>
<dbReference type="AlphaFoldDB" id="A0A9E7G9P5"/>
<keyword evidence="3" id="KW-1185">Reference proteome</keyword>
<dbReference type="EMBL" id="CP097508">
    <property type="protein sequence ID" value="URE08397.1"/>
    <property type="molecule type" value="Genomic_DNA"/>
</dbReference>
<gene>
    <name evidence="2" type="ORF">MUK42_21646</name>
</gene>
<feature type="region of interest" description="Disordered" evidence="1">
    <location>
        <begin position="34"/>
        <end position="67"/>
    </location>
</feature>
<reference evidence="2" key="1">
    <citation type="submission" date="2022-05" db="EMBL/GenBank/DDBJ databases">
        <title>The Musa troglodytarum L. genome provides insights into the mechanism of non-climacteric behaviour and enrichment of carotenoids.</title>
        <authorList>
            <person name="Wang J."/>
        </authorList>
    </citation>
    <scope>NUCLEOTIDE SEQUENCE</scope>
    <source>
        <tissue evidence="2">Leaf</tissue>
    </source>
</reference>
<evidence type="ECO:0000313" key="2">
    <source>
        <dbReference type="EMBL" id="URE08397.1"/>
    </source>
</evidence>
<accession>A0A9E7G9P5</accession>
<evidence type="ECO:0000256" key="1">
    <source>
        <dbReference type="SAM" id="MobiDB-lite"/>
    </source>
</evidence>
<dbReference type="Proteomes" id="UP001055439">
    <property type="component" value="Chromosome 6"/>
</dbReference>
<organism evidence="2 3">
    <name type="scientific">Musa troglodytarum</name>
    <name type="common">fe'i banana</name>
    <dbReference type="NCBI Taxonomy" id="320322"/>
    <lineage>
        <taxon>Eukaryota</taxon>
        <taxon>Viridiplantae</taxon>
        <taxon>Streptophyta</taxon>
        <taxon>Embryophyta</taxon>
        <taxon>Tracheophyta</taxon>
        <taxon>Spermatophyta</taxon>
        <taxon>Magnoliopsida</taxon>
        <taxon>Liliopsida</taxon>
        <taxon>Zingiberales</taxon>
        <taxon>Musaceae</taxon>
        <taxon>Musa</taxon>
    </lineage>
</organism>